<evidence type="ECO:0000259" key="3">
    <source>
        <dbReference type="Pfam" id="PF01458"/>
    </source>
</evidence>
<feature type="region of interest" description="Disordered" evidence="2">
    <location>
        <begin position="1"/>
        <end position="26"/>
    </location>
</feature>
<dbReference type="AlphaFoldDB" id="A0A5C8UWF7"/>
<dbReference type="EMBL" id="VRMG01000004">
    <property type="protein sequence ID" value="TXN32015.1"/>
    <property type="molecule type" value="Genomic_DNA"/>
</dbReference>
<keyword evidence="5" id="KW-1185">Reference proteome</keyword>
<dbReference type="InterPro" id="IPR011542">
    <property type="entry name" value="SUF_FeS_clus_asmbl_SufD"/>
</dbReference>
<sequence>MSAVATPTISPAEPDHSRLGSKQHSDGGWGLVPVQVRSARFGSFDVGDFEAVTGRELEWKHTPIAKIQPLLDAGLDGSALPIVTDVVSTGDAGAVVEPIGRDDDRIGRAGRPEELASANAWSSFEEALAVTITGEEPVEVTVTRSGLGTAPRAAHTVIVAEKHSRGMVVLQNSGQAMLSENVEIIVGDGAQLTVVTVQQWDDTAVHLASHFAQIGRDARLRHVVVSLGGDVVRINPSAHLSSEGADVELFGVYFAGTGQHLEQQVFVNHDAPNTKSRVSYKGALQGDGAHTVWVGDVLIRPSAAGTDSYEQNRNLLLTDGTRADSVPNLEIETGDIAGAGHASASGRFDDEQLFYLQARGIEEHEARRLVVRGFLSEIVQKIGSADLEARLAQAIEDELKVSA</sequence>
<comment type="similarity">
    <text evidence="1">Belongs to the iron-sulfur cluster assembly SufBD family.</text>
</comment>
<dbReference type="Proteomes" id="UP000321379">
    <property type="component" value="Unassembled WGS sequence"/>
</dbReference>
<name>A0A5C8UWF7_9MICO</name>
<evidence type="ECO:0000313" key="4">
    <source>
        <dbReference type="EMBL" id="TXN32015.1"/>
    </source>
</evidence>
<dbReference type="PANTHER" id="PTHR43575:SF1">
    <property type="entry name" value="PROTEIN ABCI7, CHLOROPLASTIC"/>
    <property type="match status" value="1"/>
</dbReference>
<organism evidence="4 5">
    <name type="scientific">Lacisediminihabitans profunda</name>
    <dbReference type="NCBI Taxonomy" id="2594790"/>
    <lineage>
        <taxon>Bacteria</taxon>
        <taxon>Bacillati</taxon>
        <taxon>Actinomycetota</taxon>
        <taxon>Actinomycetes</taxon>
        <taxon>Micrococcales</taxon>
        <taxon>Microbacteriaceae</taxon>
        <taxon>Lacisediminihabitans</taxon>
    </lineage>
</organism>
<dbReference type="SUPFAM" id="SSF101960">
    <property type="entry name" value="Stabilizer of iron transporter SufD"/>
    <property type="match status" value="1"/>
</dbReference>
<reference evidence="4 5" key="1">
    <citation type="submission" date="2019-08" db="EMBL/GenBank/DDBJ databases">
        <title>Bacterial whole genome sequence for Glaciihabitans sp. CHu50b-6-2.</title>
        <authorList>
            <person name="Jin L."/>
        </authorList>
    </citation>
    <scope>NUCLEOTIDE SEQUENCE [LARGE SCALE GENOMIC DNA]</scope>
    <source>
        <strain evidence="4 5">CHu50b-6-2</strain>
    </source>
</reference>
<evidence type="ECO:0000256" key="2">
    <source>
        <dbReference type="SAM" id="MobiDB-lite"/>
    </source>
</evidence>
<protein>
    <submittedName>
        <fullName evidence="4">Fe-S cluster assembly protein SufD</fullName>
    </submittedName>
</protein>
<dbReference type="NCBIfam" id="TIGR01981">
    <property type="entry name" value="sufD"/>
    <property type="match status" value="1"/>
</dbReference>
<dbReference type="RefSeq" id="WP_147782263.1">
    <property type="nucleotide sequence ID" value="NZ_VRMG01000004.1"/>
</dbReference>
<dbReference type="Pfam" id="PF01458">
    <property type="entry name" value="SUFBD_core"/>
    <property type="match status" value="1"/>
</dbReference>
<evidence type="ECO:0000256" key="1">
    <source>
        <dbReference type="ARBA" id="ARBA00043967"/>
    </source>
</evidence>
<dbReference type="PANTHER" id="PTHR43575">
    <property type="entry name" value="PROTEIN ABCI7, CHLOROPLASTIC"/>
    <property type="match status" value="1"/>
</dbReference>
<accession>A0A5C8UWF7</accession>
<dbReference type="GO" id="GO:0016226">
    <property type="term" value="P:iron-sulfur cluster assembly"/>
    <property type="evidence" value="ECO:0007669"/>
    <property type="project" value="InterPro"/>
</dbReference>
<proteinExistence type="inferred from homology"/>
<comment type="caution">
    <text evidence="4">The sequence shown here is derived from an EMBL/GenBank/DDBJ whole genome shotgun (WGS) entry which is preliminary data.</text>
</comment>
<feature type="domain" description="SUF system FeS cluster assembly SufBD core" evidence="3">
    <location>
        <begin position="153"/>
        <end position="374"/>
    </location>
</feature>
<dbReference type="InterPro" id="IPR055346">
    <property type="entry name" value="Fe-S_cluster_assembly_SufBD"/>
</dbReference>
<dbReference type="InterPro" id="IPR000825">
    <property type="entry name" value="SUF_FeS_clus_asmbl_SufBD_core"/>
</dbReference>
<evidence type="ECO:0000313" key="5">
    <source>
        <dbReference type="Proteomes" id="UP000321379"/>
    </source>
</evidence>
<dbReference type="InterPro" id="IPR037284">
    <property type="entry name" value="SUF_FeS_clus_asmbl_SufBD_sf"/>
</dbReference>
<gene>
    <name evidence="4" type="primary">sufD</name>
    <name evidence="4" type="ORF">FVP33_03585</name>
</gene>